<sequence>MRINRLVRYLLPLLLTASVIISIILSASLWLNPSHYKNNASSSSGTNIKSQLNSKPIYDVYAPTQLMHNDDDGNQHLLVNQSINLIGEIREDIQNFQDARIQSTSSNSENDYLKMLKRPNAYILNYSSAVSMSILNEFVNKRFSNFPNRKINRVVIPLNDSRHIYLLGDDDYKIYTVSVKQHSLSDLNEFLNTKMKRISVSFGMFNQRPLIYFKKNQKMPQYAYLVNVQQQNYYVIRLLGESQNFNVKHKKNGTVYNDQDSKQVTFYNNNDVKYVDERPKSIPSNLNQLLFSNYNALINSGVSLDNVKYFGYNEQKQIATYRGYVEGFPIFNNINSGSITMQVVDNSSLKYQFSMASLQIPVPSWVPDVKLPSTHAVLSKLKALGYKQSKINGIELGYSWQGSAKTNVLVNLIPTWYIRYGNTWINYNDISVNR</sequence>
<evidence type="ECO:0000313" key="2">
    <source>
        <dbReference type="Proteomes" id="UP000831181"/>
    </source>
</evidence>
<protein>
    <recommendedName>
        <fullName evidence="3">Regulatory protein YycH domain-containing protein</fullName>
    </recommendedName>
</protein>
<dbReference type="AlphaFoldDB" id="A0A976RSU3"/>
<evidence type="ECO:0008006" key="3">
    <source>
        <dbReference type="Google" id="ProtNLM"/>
    </source>
</evidence>
<organism evidence="1 2">
    <name type="scientific">Nicoliella spurrieriana</name>
    <dbReference type="NCBI Taxonomy" id="2925830"/>
    <lineage>
        <taxon>Bacteria</taxon>
        <taxon>Bacillati</taxon>
        <taxon>Bacillota</taxon>
        <taxon>Bacilli</taxon>
        <taxon>Lactobacillales</taxon>
        <taxon>Lactobacillaceae</taxon>
        <taxon>Nicoliella</taxon>
    </lineage>
</organism>
<dbReference type="RefSeq" id="WP_260117062.1">
    <property type="nucleotide sequence ID" value="NZ_CP093361.1"/>
</dbReference>
<dbReference type="Gene3D" id="3.10.450.310">
    <property type="match status" value="1"/>
</dbReference>
<name>A0A976RSU3_9LACO</name>
<reference evidence="1" key="1">
    <citation type="journal article" date="2022" name="Int. J. Syst. Evol. Microbiol.">
        <title>Apilactobacillus apisilvae sp. nov., Nicolia spurrieriana gen. nov. sp. nov., Bombilactobacillus folatiphilus sp. nov. and Bombilactobacillus thymidiniphilus sp. nov., four new lactic acid bacterial isolates from stingless bees Tetragonula carbonaria and Austroplebeia australis.</title>
        <authorList>
            <person name="Oliphant S.A."/>
            <person name="Watson-Haigh N.S."/>
            <person name="Sumby K.M."/>
            <person name="Gardner J."/>
            <person name="Groom S."/>
            <person name="Jiranek V."/>
        </authorList>
    </citation>
    <scope>NUCLEOTIDE SEQUENCE</scope>
    <source>
        <strain evidence="1">SGEP1_A5</strain>
    </source>
</reference>
<dbReference type="EMBL" id="CP093361">
    <property type="protein sequence ID" value="UQS87260.1"/>
    <property type="molecule type" value="Genomic_DNA"/>
</dbReference>
<dbReference type="KEGG" id="lbe:MOO44_03640"/>
<keyword evidence="2" id="KW-1185">Reference proteome</keyword>
<accession>A0A976RSU3</accession>
<dbReference type="CDD" id="cd15787">
    <property type="entry name" value="YycH_N"/>
    <property type="match status" value="1"/>
</dbReference>
<dbReference type="Proteomes" id="UP000831181">
    <property type="component" value="Chromosome"/>
</dbReference>
<gene>
    <name evidence="1" type="ORF">MOO44_03640</name>
</gene>
<evidence type="ECO:0000313" key="1">
    <source>
        <dbReference type="EMBL" id="UQS87260.1"/>
    </source>
</evidence>
<proteinExistence type="predicted"/>